<feature type="compositionally biased region" description="Polar residues" evidence="1">
    <location>
        <begin position="54"/>
        <end position="106"/>
    </location>
</feature>
<organism evidence="2 3">
    <name type="scientific">Cryptolaemus montrouzieri</name>
    <dbReference type="NCBI Taxonomy" id="559131"/>
    <lineage>
        <taxon>Eukaryota</taxon>
        <taxon>Metazoa</taxon>
        <taxon>Ecdysozoa</taxon>
        <taxon>Arthropoda</taxon>
        <taxon>Hexapoda</taxon>
        <taxon>Insecta</taxon>
        <taxon>Pterygota</taxon>
        <taxon>Neoptera</taxon>
        <taxon>Endopterygota</taxon>
        <taxon>Coleoptera</taxon>
        <taxon>Polyphaga</taxon>
        <taxon>Cucujiformia</taxon>
        <taxon>Coccinelloidea</taxon>
        <taxon>Coccinellidae</taxon>
        <taxon>Scymninae</taxon>
        <taxon>Scymnini</taxon>
        <taxon>Cryptolaemus</taxon>
    </lineage>
</organism>
<evidence type="ECO:0000256" key="1">
    <source>
        <dbReference type="SAM" id="MobiDB-lite"/>
    </source>
</evidence>
<feature type="region of interest" description="Disordered" evidence="1">
    <location>
        <begin position="1"/>
        <end position="115"/>
    </location>
</feature>
<dbReference type="AlphaFoldDB" id="A0ABD2MLT8"/>
<sequence>MSENGVNDSSHPEQSKEIMMPGVRNMNQFSLNGRASSQDSSRGSSPSPYMASIPASQLPPSRSIPASQLPPSSSINTVTQKVSQLSVQNQLLSNVNRPNSTSTPNETADLPKNLL</sequence>
<comment type="caution">
    <text evidence="2">The sequence shown here is derived from an EMBL/GenBank/DDBJ whole genome shotgun (WGS) entry which is preliminary data.</text>
</comment>
<reference evidence="2 3" key="1">
    <citation type="journal article" date="2021" name="BMC Biol.">
        <title>Horizontally acquired antibacterial genes associated with adaptive radiation of ladybird beetles.</title>
        <authorList>
            <person name="Li H.S."/>
            <person name="Tang X.F."/>
            <person name="Huang Y.H."/>
            <person name="Xu Z.Y."/>
            <person name="Chen M.L."/>
            <person name="Du X.Y."/>
            <person name="Qiu B.Y."/>
            <person name="Chen P.T."/>
            <person name="Zhang W."/>
            <person name="Slipinski A."/>
            <person name="Escalona H.E."/>
            <person name="Waterhouse R.M."/>
            <person name="Zwick A."/>
            <person name="Pang H."/>
        </authorList>
    </citation>
    <scope>NUCLEOTIDE SEQUENCE [LARGE SCALE GENOMIC DNA]</scope>
    <source>
        <strain evidence="2">SYSU2018</strain>
    </source>
</reference>
<accession>A0ABD2MLT8</accession>
<protein>
    <submittedName>
        <fullName evidence="2">Uncharacterized protein</fullName>
    </submittedName>
</protein>
<dbReference type="Proteomes" id="UP001516400">
    <property type="component" value="Unassembled WGS sequence"/>
</dbReference>
<keyword evidence="3" id="KW-1185">Reference proteome</keyword>
<dbReference type="EMBL" id="JABFTP020000001">
    <property type="protein sequence ID" value="KAL3267284.1"/>
    <property type="molecule type" value="Genomic_DNA"/>
</dbReference>
<evidence type="ECO:0000313" key="2">
    <source>
        <dbReference type="EMBL" id="KAL3267284.1"/>
    </source>
</evidence>
<proteinExistence type="predicted"/>
<evidence type="ECO:0000313" key="3">
    <source>
        <dbReference type="Proteomes" id="UP001516400"/>
    </source>
</evidence>
<name>A0ABD2MLT8_9CUCU</name>
<feature type="compositionally biased region" description="Low complexity" evidence="1">
    <location>
        <begin position="33"/>
        <end position="52"/>
    </location>
</feature>
<gene>
    <name evidence="2" type="ORF">HHI36_011415</name>
</gene>